<sequence length="620" mass="64957">MMIQFQFHQAWRRFLSFMLIVALSVGLSGLSPSTVLAADAILSQGKAVTVSSTQTGNPGSNANDGDTATRWASSSGTMPQWWQVDLGEMRALTKVSSQWYLGASRSYKYKIEVSPDNVTFTTVVDKTSNTTLGDTNDNFLDVGRYVRITVTGSSVANAFASANEIQVYGKPNVNITSYGAVATSGTDNTTAINNAITAAKASGSAVYVPSGRFEHAGLIQLDGVVMYGSGQSSILAATNQTNQAVRMTNTNAVLTDLKLTAVTSTRSAANTTCGIYVEGAVTGGTSNIGYFLIERVTVDGANGAGIMIKGASNGLVQNNTVTNTLADGIHTTAGSYNIRIHNNNVSNTGDDGIAVVSYQLKDPQAVHDVWITNNQFSNQPTAGRGMTVIGGNNVTIQNNTITNPLNAGILIASESAYSTFGVNNVTVDNNTITNGGSTTTSHGALMVSSSFNNVSNVTFSNNKLYNSRKMGINVTGDHVQSVTFSNNTITSTSPSVSSTSTEGALIDSSFVGTATFTGNTFVRTATNGLKWKNGMTAGTLNVQGNTFQDINTSNTAANDVIKLETGTVTSVKIQNNTHTNPAGYAINYFLEELVNGSTQTYSGNSSPLQSYINGAAVPTP</sequence>
<dbReference type="PROSITE" id="PS50022">
    <property type="entry name" value="FA58C_3"/>
    <property type="match status" value="1"/>
</dbReference>
<evidence type="ECO:0000256" key="2">
    <source>
        <dbReference type="SAM" id="SignalP"/>
    </source>
</evidence>
<dbReference type="Pfam" id="PF12708">
    <property type="entry name" value="Pect-lyase_RHGA_epim"/>
    <property type="match status" value="1"/>
</dbReference>
<feature type="region of interest" description="Disordered" evidence="1">
    <location>
        <begin position="50"/>
        <end position="70"/>
    </location>
</feature>
<dbReference type="RefSeq" id="WP_310226397.1">
    <property type="nucleotide sequence ID" value="NZ_JAVDSB010000003.1"/>
</dbReference>
<dbReference type="Pfam" id="PF00754">
    <property type="entry name" value="F5_F8_type_C"/>
    <property type="match status" value="1"/>
</dbReference>
<reference evidence="4 5" key="1">
    <citation type="submission" date="2023-07" db="EMBL/GenBank/DDBJ databases">
        <title>Sorghum-associated microbial communities from plants grown in Nebraska, USA.</title>
        <authorList>
            <person name="Schachtman D."/>
        </authorList>
    </citation>
    <scope>NUCLEOTIDE SEQUENCE [LARGE SCALE GENOMIC DNA]</scope>
    <source>
        <strain evidence="4 5">CC258</strain>
    </source>
</reference>
<proteinExistence type="predicted"/>
<protein>
    <recommendedName>
        <fullName evidence="3">F5/8 type C domain-containing protein</fullName>
    </recommendedName>
</protein>
<feature type="chain" id="PRO_5047414840" description="F5/8 type C domain-containing protein" evidence="2">
    <location>
        <begin position="38"/>
        <end position="620"/>
    </location>
</feature>
<dbReference type="InterPro" id="IPR011050">
    <property type="entry name" value="Pectin_lyase_fold/virulence"/>
</dbReference>
<dbReference type="SUPFAM" id="SSF49785">
    <property type="entry name" value="Galactose-binding domain-like"/>
    <property type="match status" value="1"/>
</dbReference>
<keyword evidence="2" id="KW-0732">Signal</keyword>
<gene>
    <name evidence="4" type="ORF">J2736_002229</name>
</gene>
<dbReference type="EMBL" id="JAVDSB010000003">
    <property type="protein sequence ID" value="MDR6551042.1"/>
    <property type="molecule type" value="Genomic_DNA"/>
</dbReference>
<dbReference type="InterPro" id="IPR012334">
    <property type="entry name" value="Pectin_lyas_fold"/>
</dbReference>
<evidence type="ECO:0000256" key="1">
    <source>
        <dbReference type="SAM" id="MobiDB-lite"/>
    </source>
</evidence>
<dbReference type="Gene3D" id="2.160.20.10">
    <property type="entry name" value="Single-stranded right-handed beta-helix, Pectin lyase-like"/>
    <property type="match status" value="1"/>
</dbReference>
<dbReference type="Proteomes" id="UP001267290">
    <property type="component" value="Unassembled WGS sequence"/>
</dbReference>
<dbReference type="InterPro" id="IPR006626">
    <property type="entry name" value="PbH1"/>
</dbReference>
<dbReference type="InterPro" id="IPR008979">
    <property type="entry name" value="Galactose-bd-like_sf"/>
</dbReference>
<dbReference type="Gene3D" id="2.60.120.260">
    <property type="entry name" value="Galactose-binding domain-like"/>
    <property type="match status" value="1"/>
</dbReference>
<feature type="signal peptide" evidence="2">
    <location>
        <begin position="1"/>
        <end position="37"/>
    </location>
</feature>
<evidence type="ECO:0000313" key="5">
    <source>
        <dbReference type="Proteomes" id="UP001267290"/>
    </source>
</evidence>
<dbReference type="InterPro" id="IPR000421">
    <property type="entry name" value="FA58C"/>
</dbReference>
<name>A0ABU1NVM2_9BACL</name>
<dbReference type="SMART" id="SM00710">
    <property type="entry name" value="PbH1"/>
    <property type="match status" value="11"/>
</dbReference>
<accession>A0ABU1NVM2</accession>
<organism evidence="4 5">
    <name type="scientific">Paenibacillus qinlingensis</name>
    <dbReference type="NCBI Taxonomy" id="1837343"/>
    <lineage>
        <taxon>Bacteria</taxon>
        <taxon>Bacillati</taxon>
        <taxon>Bacillota</taxon>
        <taxon>Bacilli</taxon>
        <taxon>Bacillales</taxon>
        <taxon>Paenibacillaceae</taxon>
        <taxon>Paenibacillus</taxon>
    </lineage>
</organism>
<feature type="domain" description="F5/8 type C" evidence="3">
    <location>
        <begin position="29"/>
        <end position="170"/>
    </location>
</feature>
<dbReference type="InterPro" id="IPR024535">
    <property type="entry name" value="RHGA/B-epi-like_pectate_lyase"/>
</dbReference>
<comment type="caution">
    <text evidence="4">The sequence shown here is derived from an EMBL/GenBank/DDBJ whole genome shotgun (WGS) entry which is preliminary data.</text>
</comment>
<evidence type="ECO:0000259" key="3">
    <source>
        <dbReference type="PROSITE" id="PS50022"/>
    </source>
</evidence>
<evidence type="ECO:0000313" key="4">
    <source>
        <dbReference type="EMBL" id="MDR6551042.1"/>
    </source>
</evidence>
<keyword evidence="5" id="KW-1185">Reference proteome</keyword>
<dbReference type="SUPFAM" id="SSF51126">
    <property type="entry name" value="Pectin lyase-like"/>
    <property type="match status" value="2"/>
</dbReference>